<organism evidence="5 6">
    <name type="scientific">Lentzea indica</name>
    <dbReference type="NCBI Taxonomy" id="2604800"/>
    <lineage>
        <taxon>Bacteria</taxon>
        <taxon>Bacillati</taxon>
        <taxon>Actinomycetota</taxon>
        <taxon>Actinomycetes</taxon>
        <taxon>Pseudonocardiales</taxon>
        <taxon>Pseudonocardiaceae</taxon>
        <taxon>Lentzea</taxon>
    </lineage>
</organism>
<keyword evidence="6" id="KW-1185">Reference proteome</keyword>
<dbReference type="SMART" id="SM00116">
    <property type="entry name" value="CBS"/>
    <property type="match status" value="2"/>
</dbReference>
<dbReference type="Pfam" id="PF00571">
    <property type="entry name" value="CBS"/>
    <property type="match status" value="2"/>
</dbReference>
<dbReference type="InterPro" id="IPR046342">
    <property type="entry name" value="CBS_dom_sf"/>
</dbReference>
<dbReference type="Proteomes" id="UP001515943">
    <property type="component" value="Unassembled WGS sequence"/>
</dbReference>
<sequence length="236" mass="25635">MSRYISRDNDRDCHSTLSRLVSSDDPNGDERPGGWEGVPMDLTLCPKCSEVSEIQWLAVIDSTDGPVDHAKIFCVNRHSFFLPVASLGEHSLRLEDVVPAGRQQTVRQVMTPPMITIEAGAHLAAAAFLMRHAHNSSLVVVADNTREPVAMITEADIANAVAQGRDTENVRVHEVVTTNLMTVRADAVAADAIRLMLPEGAWLLPVVEDRLLVGMVKLADLVRAYLMPGPVAVAEA</sequence>
<dbReference type="InterPro" id="IPR051257">
    <property type="entry name" value="Diverse_CBS-Domain"/>
</dbReference>
<feature type="region of interest" description="Disordered" evidence="3">
    <location>
        <begin position="16"/>
        <end position="37"/>
    </location>
</feature>
<dbReference type="SUPFAM" id="SSF54631">
    <property type="entry name" value="CBS-domain pair"/>
    <property type="match status" value="1"/>
</dbReference>
<proteinExistence type="predicted"/>
<reference evidence="5 6" key="1">
    <citation type="submission" date="2019-08" db="EMBL/GenBank/DDBJ databases">
        <title>Lentzea from Indian Himalayas.</title>
        <authorList>
            <person name="Mandal S."/>
            <person name="Mallick Gupta A."/>
            <person name="Maiti P.K."/>
            <person name="Sarkar J."/>
            <person name="Mandal S."/>
        </authorList>
    </citation>
    <scope>NUCLEOTIDE SEQUENCE [LARGE SCALE GENOMIC DNA]</scope>
    <source>
        <strain evidence="5 6">PSKA42</strain>
    </source>
</reference>
<dbReference type="EMBL" id="VSRL01000370">
    <property type="protein sequence ID" value="NKE63538.1"/>
    <property type="molecule type" value="Genomic_DNA"/>
</dbReference>
<evidence type="ECO:0000256" key="2">
    <source>
        <dbReference type="PROSITE-ProRule" id="PRU00703"/>
    </source>
</evidence>
<keyword evidence="1 2" id="KW-0129">CBS domain</keyword>
<name>A0ABX1FYV0_9PSEU</name>
<gene>
    <name evidence="5" type="ORF">FXN61_45200</name>
</gene>
<feature type="domain" description="CBS" evidence="4">
    <location>
        <begin position="176"/>
        <end position="231"/>
    </location>
</feature>
<dbReference type="PANTHER" id="PTHR43080">
    <property type="entry name" value="CBS DOMAIN-CONTAINING PROTEIN CBSX3, MITOCHONDRIAL"/>
    <property type="match status" value="1"/>
</dbReference>
<evidence type="ECO:0000256" key="1">
    <source>
        <dbReference type="ARBA" id="ARBA00023122"/>
    </source>
</evidence>
<protein>
    <submittedName>
        <fullName evidence="5">CBS domain-containing protein</fullName>
    </submittedName>
</protein>
<evidence type="ECO:0000259" key="4">
    <source>
        <dbReference type="PROSITE" id="PS51371"/>
    </source>
</evidence>
<comment type="caution">
    <text evidence="5">The sequence shown here is derived from an EMBL/GenBank/DDBJ whole genome shotgun (WGS) entry which is preliminary data.</text>
</comment>
<dbReference type="InterPro" id="IPR000644">
    <property type="entry name" value="CBS_dom"/>
</dbReference>
<dbReference type="Gene3D" id="3.10.580.10">
    <property type="entry name" value="CBS-domain"/>
    <property type="match status" value="1"/>
</dbReference>
<dbReference type="PROSITE" id="PS51371">
    <property type="entry name" value="CBS"/>
    <property type="match status" value="2"/>
</dbReference>
<feature type="domain" description="CBS" evidence="4">
    <location>
        <begin position="110"/>
        <end position="167"/>
    </location>
</feature>
<evidence type="ECO:0000313" key="6">
    <source>
        <dbReference type="Proteomes" id="UP001515943"/>
    </source>
</evidence>
<evidence type="ECO:0000256" key="3">
    <source>
        <dbReference type="SAM" id="MobiDB-lite"/>
    </source>
</evidence>
<dbReference type="PANTHER" id="PTHR43080:SF2">
    <property type="entry name" value="CBS DOMAIN-CONTAINING PROTEIN"/>
    <property type="match status" value="1"/>
</dbReference>
<accession>A0ABX1FYV0</accession>
<evidence type="ECO:0000313" key="5">
    <source>
        <dbReference type="EMBL" id="NKE63538.1"/>
    </source>
</evidence>
<feature type="compositionally biased region" description="Polar residues" evidence="3">
    <location>
        <begin position="16"/>
        <end position="25"/>
    </location>
</feature>